<protein>
    <submittedName>
        <fullName evidence="2">Uncharacterized protein</fullName>
    </submittedName>
</protein>
<keyword evidence="1" id="KW-0732">Signal</keyword>
<accession>A0A0A9FKI5</accession>
<dbReference type="AlphaFoldDB" id="A0A0A9FKI5"/>
<evidence type="ECO:0000313" key="2">
    <source>
        <dbReference type="EMBL" id="JAE08793.1"/>
    </source>
</evidence>
<feature type="chain" id="PRO_5002047423" evidence="1">
    <location>
        <begin position="28"/>
        <end position="67"/>
    </location>
</feature>
<reference evidence="2" key="2">
    <citation type="journal article" date="2015" name="Data Brief">
        <title>Shoot transcriptome of the giant reed, Arundo donax.</title>
        <authorList>
            <person name="Barrero R.A."/>
            <person name="Guerrero F.D."/>
            <person name="Moolhuijzen P."/>
            <person name="Goolsby J.A."/>
            <person name="Tidwell J."/>
            <person name="Bellgard S.E."/>
            <person name="Bellgard M.I."/>
        </authorList>
    </citation>
    <scope>NUCLEOTIDE SEQUENCE</scope>
    <source>
        <tissue evidence="2">Shoot tissue taken approximately 20 cm above the soil surface</tissue>
    </source>
</reference>
<proteinExistence type="predicted"/>
<reference evidence="2" key="1">
    <citation type="submission" date="2014-09" db="EMBL/GenBank/DDBJ databases">
        <authorList>
            <person name="Magalhaes I.L.F."/>
            <person name="Oliveira U."/>
            <person name="Santos F.R."/>
            <person name="Vidigal T.H.D.A."/>
            <person name="Brescovit A.D."/>
            <person name="Santos A.J."/>
        </authorList>
    </citation>
    <scope>NUCLEOTIDE SEQUENCE</scope>
    <source>
        <tissue evidence="2">Shoot tissue taken approximately 20 cm above the soil surface</tissue>
    </source>
</reference>
<feature type="signal peptide" evidence="1">
    <location>
        <begin position="1"/>
        <end position="27"/>
    </location>
</feature>
<dbReference type="EMBL" id="GBRH01189103">
    <property type="protein sequence ID" value="JAE08793.1"/>
    <property type="molecule type" value="Transcribed_RNA"/>
</dbReference>
<name>A0A0A9FKI5_ARUDO</name>
<sequence length="67" mass="7936">MFVIVLLGTQTWPLMIMTFWLNHGYESCNDNCCINNDIVTIHCFKLNVPNYYVKFYFVFMAMLLDDA</sequence>
<evidence type="ECO:0000256" key="1">
    <source>
        <dbReference type="SAM" id="SignalP"/>
    </source>
</evidence>
<organism evidence="2">
    <name type="scientific">Arundo donax</name>
    <name type="common">Giant reed</name>
    <name type="synonym">Donax arundinaceus</name>
    <dbReference type="NCBI Taxonomy" id="35708"/>
    <lineage>
        <taxon>Eukaryota</taxon>
        <taxon>Viridiplantae</taxon>
        <taxon>Streptophyta</taxon>
        <taxon>Embryophyta</taxon>
        <taxon>Tracheophyta</taxon>
        <taxon>Spermatophyta</taxon>
        <taxon>Magnoliopsida</taxon>
        <taxon>Liliopsida</taxon>
        <taxon>Poales</taxon>
        <taxon>Poaceae</taxon>
        <taxon>PACMAD clade</taxon>
        <taxon>Arundinoideae</taxon>
        <taxon>Arundineae</taxon>
        <taxon>Arundo</taxon>
    </lineage>
</organism>